<name>A0A8J6YN83_9PROT</name>
<keyword evidence="5" id="KW-1185">Reference proteome</keyword>
<gene>
    <name evidence="4" type="ORF">IHV25_04825</name>
</gene>
<dbReference type="InterPro" id="IPR003607">
    <property type="entry name" value="HD/PDEase_dom"/>
</dbReference>
<evidence type="ECO:0000259" key="2">
    <source>
        <dbReference type="PROSITE" id="PS50110"/>
    </source>
</evidence>
<proteinExistence type="predicted"/>
<dbReference type="SMART" id="SM00448">
    <property type="entry name" value="REC"/>
    <property type="match status" value="1"/>
</dbReference>
<evidence type="ECO:0000256" key="1">
    <source>
        <dbReference type="PROSITE-ProRule" id="PRU00169"/>
    </source>
</evidence>
<dbReference type="Pfam" id="PF00072">
    <property type="entry name" value="Response_reg"/>
    <property type="match status" value="1"/>
</dbReference>
<feature type="domain" description="Response regulatory" evidence="2">
    <location>
        <begin position="7"/>
        <end position="122"/>
    </location>
</feature>
<dbReference type="InterPro" id="IPR001789">
    <property type="entry name" value="Sig_transdc_resp-reg_receiver"/>
</dbReference>
<dbReference type="SUPFAM" id="SSF52172">
    <property type="entry name" value="CheY-like"/>
    <property type="match status" value="1"/>
</dbReference>
<feature type="modified residue" description="4-aspartylphosphate" evidence="1">
    <location>
        <position position="55"/>
    </location>
</feature>
<dbReference type="InterPro" id="IPR037522">
    <property type="entry name" value="HD_GYP_dom"/>
</dbReference>
<dbReference type="GO" id="GO:0008081">
    <property type="term" value="F:phosphoric diester hydrolase activity"/>
    <property type="evidence" value="ECO:0007669"/>
    <property type="project" value="UniProtKB-ARBA"/>
</dbReference>
<comment type="caution">
    <text evidence="4">The sequence shown here is derived from an EMBL/GenBank/DDBJ whole genome shotgun (WGS) entry which is preliminary data.</text>
</comment>
<evidence type="ECO:0000259" key="3">
    <source>
        <dbReference type="PROSITE" id="PS51832"/>
    </source>
</evidence>
<dbReference type="GO" id="GO:0000160">
    <property type="term" value="P:phosphorelay signal transduction system"/>
    <property type="evidence" value="ECO:0007669"/>
    <property type="project" value="InterPro"/>
</dbReference>
<accession>A0A8J6YN83</accession>
<evidence type="ECO:0000313" key="5">
    <source>
        <dbReference type="Proteomes" id="UP000631034"/>
    </source>
</evidence>
<dbReference type="AlphaFoldDB" id="A0A8J6YN83"/>
<dbReference type="PANTHER" id="PTHR45228:SF5">
    <property type="entry name" value="CYCLIC DI-GMP PHOSPHODIESTERASE VC_1348-RELATED"/>
    <property type="match status" value="1"/>
</dbReference>
<dbReference type="PANTHER" id="PTHR45228">
    <property type="entry name" value="CYCLIC DI-GMP PHOSPHODIESTERASE TM_0186-RELATED"/>
    <property type="match status" value="1"/>
</dbReference>
<dbReference type="PROSITE" id="PS51832">
    <property type="entry name" value="HD_GYP"/>
    <property type="match status" value="1"/>
</dbReference>
<dbReference type="Proteomes" id="UP000631034">
    <property type="component" value="Unassembled WGS sequence"/>
</dbReference>
<feature type="domain" description="HD-GYP" evidence="3">
    <location>
        <begin position="149"/>
        <end position="358"/>
    </location>
</feature>
<reference evidence="4" key="1">
    <citation type="submission" date="2020-10" db="EMBL/GenBank/DDBJ databases">
        <title>Genome sequence of the unusual species of purple photosynthetic bacteria, Phaeovibrio sulfidiphilus DSM 23193, type strain.</title>
        <authorList>
            <person name="Kyndt J.A."/>
            <person name="Meyer T.E."/>
        </authorList>
    </citation>
    <scope>NUCLEOTIDE SEQUENCE</scope>
    <source>
        <strain evidence="4">DSM 23193</strain>
    </source>
</reference>
<organism evidence="4 5">
    <name type="scientific">Phaeovibrio sulfidiphilus</name>
    <dbReference type="NCBI Taxonomy" id="1220600"/>
    <lineage>
        <taxon>Bacteria</taxon>
        <taxon>Pseudomonadati</taxon>
        <taxon>Pseudomonadota</taxon>
        <taxon>Alphaproteobacteria</taxon>
        <taxon>Rhodospirillales</taxon>
        <taxon>Rhodospirillaceae</taxon>
        <taxon>Phaeovibrio</taxon>
    </lineage>
</organism>
<dbReference type="PROSITE" id="PS50110">
    <property type="entry name" value="RESPONSE_REGULATORY"/>
    <property type="match status" value="1"/>
</dbReference>
<dbReference type="InterPro" id="IPR011006">
    <property type="entry name" value="CheY-like_superfamily"/>
</dbReference>
<dbReference type="CDD" id="cd00077">
    <property type="entry name" value="HDc"/>
    <property type="match status" value="1"/>
</dbReference>
<sequence>MADDRLKIILVDDSRTNLKIGKSLLKDQYEVFPVPSARVLFELLENVYPDLILLDIEMPEMTGYEAIRILKEEDRWRDIPVMFLTSKTDPGAELEGLTLGAIDYITKPFSPALLLKRIENHLLMVAQQKKLHDYNDNLQWMVAEQTRKIVRLQNAVISTLAEMVEARDGATGAHIERTQRYLLLLVHKMLSENVYLDEILSWELEFVIPSAQLHDIGKIAISDLILNKPSKLTEEEYEIMKTHTTVGAEAVERIESLTEEHDFLTHARLFAESHHEKWDGTGYPYGLVAEDIPLQGRLMAIADVYDALVSTRPYKKPFPPEEAARIIINGSGTHFDPALVEIFEKVQDEFAVVARRLI</sequence>
<dbReference type="InterPro" id="IPR052020">
    <property type="entry name" value="Cyclic_di-GMP/3'3'-cGAMP_PDE"/>
</dbReference>
<dbReference type="SUPFAM" id="SSF109604">
    <property type="entry name" value="HD-domain/PDEase-like"/>
    <property type="match status" value="1"/>
</dbReference>
<dbReference type="RefSeq" id="WP_192533965.1">
    <property type="nucleotide sequence ID" value="NZ_JACZHT010000002.1"/>
</dbReference>
<keyword evidence="1" id="KW-0597">Phosphoprotein</keyword>
<evidence type="ECO:0000313" key="4">
    <source>
        <dbReference type="EMBL" id="MBE1236969.1"/>
    </source>
</evidence>
<dbReference type="Gene3D" id="1.10.3210.10">
    <property type="entry name" value="Hypothetical protein af1432"/>
    <property type="match status" value="1"/>
</dbReference>
<dbReference type="Gene3D" id="3.40.50.2300">
    <property type="match status" value="1"/>
</dbReference>
<dbReference type="EMBL" id="JACZHT010000002">
    <property type="protein sequence ID" value="MBE1236969.1"/>
    <property type="molecule type" value="Genomic_DNA"/>
</dbReference>
<dbReference type="Pfam" id="PF13487">
    <property type="entry name" value="HD_5"/>
    <property type="match status" value="1"/>
</dbReference>
<protein>
    <submittedName>
        <fullName evidence="4">Response regulator</fullName>
    </submittedName>
</protein>